<name>A0A7C8MHI9_9PLEO</name>
<dbReference type="OrthoDB" id="185373at2759"/>
<dbReference type="EMBL" id="JAADJZ010000003">
    <property type="protein sequence ID" value="KAF2876615.1"/>
    <property type="molecule type" value="Genomic_DNA"/>
</dbReference>
<dbReference type="PANTHER" id="PTHR47939">
    <property type="entry name" value="MEMBRANE-ASSOCIATED SALT-INDUCIBLE PROTEIN-LIKE"/>
    <property type="match status" value="1"/>
</dbReference>
<sequence>MPSHLTRVVFRSIVANKPLLYRDCLHRPSRSCLVLQNGLPLLPQSQRRTFLNLWKSPRKVKPAELPPGLDKMTELAHRQRVSARLPPPDEVAEAFTAFTARKGVRFEDYHVHTAGNAFRYLQENPHEHGPPWLSRQDIRNAMSRLLDKPPETGGQPHLAFGRLLYQELEKTQEKEGPRTIQESTSPGIDQPEVMGLPMLVRLLSTYGASLEARDIAAKNFVPTAHSRAPHNQGHTAESAWTAVLQGFAQERNVEELVTTAELILELSLPFTVGFQRVLVAFFAERNNLEQAKRWYSQPVVDLANAAETEPAGKTHAAILTACALHGDLTFGQSIVASMLKNTPNKEAWDAVFLWSAAIGKGVDEVERMMNVMVRRSNEAIQPDIDTINTLVEFAMSKKDPYSAERYITLGERRNIFPNERTFAMQMQYRLSISDIDGARAAYFGLQGNMSGDERSVNVVNKLIQVLCESKQHQYDDLMAIVDDLLERKARLAPETVAALCLLHLRRGETHDAADLLNMHAHHFSPPQRVTIRDSLAAFILDGQTSTADAWDAYQLLRKMFPETPREVRIHIMNEFFARKRSDMACHVFFHMRNHTHKSITANKEVYVAAFTGFARNADAESLELVHNQLKLDLSLELDTQLRNALMLAYASTGNNRRALDFWAEICGSREGPSYNSIAIAFRSCEGMPFGDEHAKSIWRRLKEMDVDIDKAIFVAYQSAIARNHQHDEALTLVESVEEEHGFTPDVEILGNWFNTTTNIERQLKVEAWIREQHPAVWSELEALGHWVTMDGFGYRQYNINRDLDP</sequence>
<comment type="caution">
    <text evidence="1">The sequence shown here is derived from an EMBL/GenBank/DDBJ whole genome shotgun (WGS) entry which is preliminary data.</text>
</comment>
<keyword evidence="2" id="KW-1185">Reference proteome</keyword>
<accession>A0A7C8MHI9</accession>
<gene>
    <name evidence="1" type="ORF">BDV95DRAFT_602589</name>
</gene>
<organism evidence="1 2">
    <name type="scientific">Massariosphaeria phaeospora</name>
    <dbReference type="NCBI Taxonomy" id="100035"/>
    <lineage>
        <taxon>Eukaryota</taxon>
        <taxon>Fungi</taxon>
        <taxon>Dikarya</taxon>
        <taxon>Ascomycota</taxon>
        <taxon>Pezizomycotina</taxon>
        <taxon>Dothideomycetes</taxon>
        <taxon>Pleosporomycetidae</taxon>
        <taxon>Pleosporales</taxon>
        <taxon>Pleosporales incertae sedis</taxon>
        <taxon>Massariosphaeria</taxon>
    </lineage>
</organism>
<protein>
    <submittedName>
        <fullName evidence="1">Complex I intermediate-associated protein-like protein 84</fullName>
    </submittedName>
</protein>
<dbReference type="PANTHER" id="PTHR47939:SF5">
    <property type="entry name" value="PENTACOTRIPEPTIDE-REPEAT REGION OF PRORP DOMAIN-CONTAINING PROTEIN"/>
    <property type="match status" value="1"/>
</dbReference>
<dbReference type="InterPro" id="IPR050667">
    <property type="entry name" value="PPR-containing_protein"/>
</dbReference>
<evidence type="ECO:0000313" key="1">
    <source>
        <dbReference type="EMBL" id="KAF2876615.1"/>
    </source>
</evidence>
<proteinExistence type="predicted"/>
<dbReference type="AlphaFoldDB" id="A0A7C8MHI9"/>
<evidence type="ECO:0000313" key="2">
    <source>
        <dbReference type="Proteomes" id="UP000481861"/>
    </source>
</evidence>
<dbReference type="InterPro" id="IPR011990">
    <property type="entry name" value="TPR-like_helical_dom_sf"/>
</dbReference>
<dbReference type="Gene3D" id="1.25.40.10">
    <property type="entry name" value="Tetratricopeptide repeat domain"/>
    <property type="match status" value="2"/>
</dbReference>
<reference evidence="1 2" key="1">
    <citation type="submission" date="2020-01" db="EMBL/GenBank/DDBJ databases">
        <authorList>
            <consortium name="DOE Joint Genome Institute"/>
            <person name="Haridas S."/>
            <person name="Albert R."/>
            <person name="Binder M."/>
            <person name="Bloem J."/>
            <person name="Labutti K."/>
            <person name="Salamov A."/>
            <person name="Andreopoulos B."/>
            <person name="Baker S.E."/>
            <person name="Barry K."/>
            <person name="Bills G."/>
            <person name="Bluhm B.H."/>
            <person name="Cannon C."/>
            <person name="Castanera R."/>
            <person name="Culley D.E."/>
            <person name="Daum C."/>
            <person name="Ezra D."/>
            <person name="Gonzalez J.B."/>
            <person name="Henrissat B."/>
            <person name="Kuo A."/>
            <person name="Liang C."/>
            <person name="Lipzen A."/>
            <person name="Lutzoni F."/>
            <person name="Magnuson J."/>
            <person name="Mondo S."/>
            <person name="Nolan M."/>
            <person name="Ohm R."/>
            <person name="Pangilinan J."/>
            <person name="Park H.-J.H."/>
            <person name="Ramirez L."/>
            <person name="Alfaro M."/>
            <person name="Sun H."/>
            <person name="Tritt A."/>
            <person name="Yoshinaga Y."/>
            <person name="Zwiers L.-H.L."/>
            <person name="Turgeon B.G."/>
            <person name="Goodwin S.B."/>
            <person name="Spatafora J.W."/>
            <person name="Crous P.W."/>
            <person name="Grigoriev I.V."/>
        </authorList>
    </citation>
    <scope>NUCLEOTIDE SEQUENCE [LARGE SCALE GENOMIC DNA]</scope>
    <source>
        <strain evidence="1 2">CBS 611.86</strain>
    </source>
</reference>
<dbReference type="Proteomes" id="UP000481861">
    <property type="component" value="Unassembled WGS sequence"/>
</dbReference>